<accession>A0A4P7W220</accession>
<evidence type="ECO:0000256" key="4">
    <source>
        <dbReference type="ARBA" id="ARBA00013040"/>
    </source>
</evidence>
<proteinExistence type="inferred from homology"/>
<dbReference type="SUPFAM" id="SSF53254">
    <property type="entry name" value="Phosphoglycerate mutase-like"/>
    <property type="match status" value="1"/>
</dbReference>
<dbReference type="EMBL" id="CP039396">
    <property type="protein sequence ID" value="QCD41971.1"/>
    <property type="molecule type" value="Genomic_DNA"/>
</dbReference>
<comment type="catalytic activity">
    <reaction evidence="13">
        <text>(2R)-2,3-bisphosphoglycerate + H2O = (2R)-2-phosphoglycerate + phosphate</text>
        <dbReference type="Rhea" id="RHEA:27381"/>
        <dbReference type="ChEBI" id="CHEBI:15377"/>
        <dbReference type="ChEBI" id="CHEBI:43474"/>
        <dbReference type="ChEBI" id="CHEBI:58248"/>
        <dbReference type="ChEBI" id="CHEBI:58289"/>
        <dbReference type="EC" id="3.1.3.80"/>
    </reaction>
    <physiologicalReaction direction="left-to-right" evidence="13">
        <dbReference type="Rhea" id="RHEA:27382"/>
    </physiologicalReaction>
</comment>
<dbReference type="GO" id="GO:0016020">
    <property type="term" value="C:membrane"/>
    <property type="evidence" value="ECO:0007669"/>
    <property type="project" value="UniProtKB-SubCell"/>
</dbReference>
<comment type="similarity">
    <text evidence="2">Belongs to the histidine acid phosphatase family. MINPP1 subfamily.</text>
</comment>
<dbReference type="Gene3D" id="3.40.50.1240">
    <property type="entry name" value="Phosphoglycerate mutase-like"/>
    <property type="match status" value="1"/>
</dbReference>
<evidence type="ECO:0000256" key="13">
    <source>
        <dbReference type="ARBA" id="ARBA00043832"/>
    </source>
</evidence>
<evidence type="ECO:0000256" key="10">
    <source>
        <dbReference type="ARBA" id="ARBA00043668"/>
    </source>
</evidence>
<dbReference type="Proteomes" id="UP000297149">
    <property type="component" value="Chromosome"/>
</dbReference>
<keyword evidence="15" id="KW-1185">Reference proteome</keyword>
<evidence type="ECO:0000313" key="15">
    <source>
        <dbReference type="Proteomes" id="UP000297149"/>
    </source>
</evidence>
<dbReference type="AlphaFoldDB" id="A0A4P7W220"/>
<dbReference type="InterPro" id="IPR000560">
    <property type="entry name" value="His_Pase_clade-2"/>
</dbReference>
<evidence type="ECO:0000256" key="5">
    <source>
        <dbReference type="ARBA" id="ARBA00018097"/>
    </source>
</evidence>
<keyword evidence="6" id="KW-0732">Signal</keyword>
<keyword evidence="7" id="KW-0378">Hydrolase</keyword>
<sequence length="438" mass="50046">MLYRLIVGSLLIMWQLLSPPTADSKNYEGKADKYQAGSQYLAYPRPAYGIPELTKAPKGYVPFHMEHYGRHGSRWLLKDAAYDLPVETLEKAAAYGKLTPRGQQLLQQLREIRTASKGRVGELTPLGHRQHREIARRMTENFPEIFVPGTHVDAKSTVVIRCILSMANEIAELQKICPELIVTCDASRTTQKILAYNSTDTVAKKLARKADHFADEYAAKRADHSAFISKVFNDPKFVADSLDEKKLFEDVFDITVNAQSHDDQPDLYDLFTDEELQNEWLSHNASWYITAGNTSLTGNRVPYNQRVLLRNFIESADTAMVSPRLSANLRFGHESIVLPLTILMELNDSAVDLTDLETLASQWRNYDIFPMGSNIQMIFYRPEKKPKYTPDEILVKVMLNEDEVTLPVKPVSGPYYKWKDLRDYYMSKLDGFSTKFKE</sequence>
<evidence type="ECO:0000256" key="2">
    <source>
        <dbReference type="ARBA" id="ARBA00008422"/>
    </source>
</evidence>
<organism evidence="14 15">
    <name type="scientific">Duncaniella dubosii</name>
    <dbReference type="NCBI Taxonomy" id="2518971"/>
    <lineage>
        <taxon>Bacteria</taxon>
        <taxon>Pseudomonadati</taxon>
        <taxon>Bacteroidota</taxon>
        <taxon>Bacteroidia</taxon>
        <taxon>Bacteroidales</taxon>
        <taxon>Muribaculaceae</taxon>
        <taxon>Duncaniella</taxon>
    </lineage>
</organism>
<name>A0A4P7W220_9BACT</name>
<evidence type="ECO:0000256" key="6">
    <source>
        <dbReference type="ARBA" id="ARBA00022729"/>
    </source>
</evidence>
<evidence type="ECO:0000256" key="8">
    <source>
        <dbReference type="ARBA" id="ARBA00023136"/>
    </source>
</evidence>
<dbReference type="GO" id="GO:0034417">
    <property type="term" value="F:bisphosphoglycerate 3-phosphatase activity"/>
    <property type="evidence" value="ECO:0007669"/>
    <property type="project" value="UniProtKB-EC"/>
</dbReference>
<dbReference type="PANTHER" id="PTHR20963:SF8">
    <property type="entry name" value="MULTIPLE INOSITOL POLYPHOSPHATE PHOSPHATASE 1"/>
    <property type="match status" value="1"/>
</dbReference>
<protein>
    <recommendedName>
        <fullName evidence="5">Multiple inositol polyphosphate phosphatase 1</fullName>
        <ecNumber evidence="4">3.1.3.62</ecNumber>
        <ecNumber evidence="3">3.1.3.80</ecNumber>
    </recommendedName>
    <alternativeName>
        <fullName evidence="9">2,3-bisphosphoglycerate 3-phosphatase</fullName>
    </alternativeName>
</protein>
<gene>
    <name evidence="14" type="ORF">E7747_06560</name>
</gene>
<dbReference type="RefSeq" id="WP_136414875.1">
    <property type="nucleotide sequence ID" value="NZ_CAXHQF010000023.1"/>
</dbReference>
<evidence type="ECO:0000256" key="1">
    <source>
        <dbReference type="ARBA" id="ARBA00004370"/>
    </source>
</evidence>
<dbReference type="EC" id="3.1.3.62" evidence="4"/>
<comment type="catalytic activity">
    <reaction evidence="12">
        <text>1D-myo-inositol hexakisphosphate + H2O = 1D-myo-inositol 1,2,4,5,6-pentakisphosphate + phosphate</text>
        <dbReference type="Rhea" id="RHEA:16989"/>
        <dbReference type="ChEBI" id="CHEBI:15377"/>
        <dbReference type="ChEBI" id="CHEBI:43474"/>
        <dbReference type="ChEBI" id="CHEBI:57798"/>
        <dbReference type="ChEBI" id="CHEBI:58130"/>
        <dbReference type="EC" id="3.1.3.62"/>
    </reaction>
    <physiologicalReaction direction="left-to-right" evidence="12">
        <dbReference type="Rhea" id="RHEA:16990"/>
    </physiologicalReaction>
</comment>
<evidence type="ECO:0000256" key="3">
    <source>
        <dbReference type="ARBA" id="ARBA00012976"/>
    </source>
</evidence>
<dbReference type="EC" id="3.1.3.80" evidence="3"/>
<keyword evidence="8" id="KW-0472">Membrane</keyword>
<evidence type="ECO:0000313" key="14">
    <source>
        <dbReference type="EMBL" id="QCD41971.1"/>
    </source>
</evidence>
<dbReference type="KEGG" id="ddb:E7747_06560"/>
<comment type="catalytic activity">
    <reaction evidence="10">
        <text>1D-myo-inositol 1,2,5,6-tetrakisphosphate + H2O = 1D-myo-inositol 1,2,6-trisphosphate + phosphate</text>
        <dbReference type="Rhea" id="RHEA:77119"/>
        <dbReference type="ChEBI" id="CHEBI:15377"/>
        <dbReference type="ChEBI" id="CHEBI:43474"/>
        <dbReference type="ChEBI" id="CHEBI:195535"/>
        <dbReference type="ChEBI" id="CHEBI:195537"/>
        <dbReference type="EC" id="3.1.3.62"/>
    </reaction>
    <physiologicalReaction direction="left-to-right" evidence="10">
        <dbReference type="Rhea" id="RHEA:77120"/>
    </physiologicalReaction>
</comment>
<dbReference type="InterPro" id="IPR029033">
    <property type="entry name" value="His_PPase_superfam"/>
</dbReference>
<dbReference type="PANTHER" id="PTHR20963">
    <property type="entry name" value="MULTIPLE INOSITOL POLYPHOSPHATE PHOSPHATASE-RELATED"/>
    <property type="match status" value="1"/>
</dbReference>
<comment type="catalytic activity">
    <reaction evidence="11">
        <text>1D-myo-inositol 1,2,4,5,6-pentakisphosphate + H2O = 1D-myo-inositol 1,2,5,6-tetrakisphosphate + phosphate</text>
        <dbReference type="Rhea" id="RHEA:77115"/>
        <dbReference type="ChEBI" id="CHEBI:15377"/>
        <dbReference type="ChEBI" id="CHEBI:43474"/>
        <dbReference type="ChEBI" id="CHEBI:57798"/>
        <dbReference type="ChEBI" id="CHEBI:195535"/>
        <dbReference type="EC" id="3.1.3.62"/>
    </reaction>
    <physiologicalReaction direction="left-to-right" evidence="11">
        <dbReference type="Rhea" id="RHEA:77116"/>
    </physiologicalReaction>
</comment>
<evidence type="ECO:0000256" key="11">
    <source>
        <dbReference type="ARBA" id="ARBA00043671"/>
    </source>
</evidence>
<dbReference type="Pfam" id="PF00328">
    <property type="entry name" value="His_Phos_2"/>
    <property type="match status" value="1"/>
</dbReference>
<reference evidence="15" key="1">
    <citation type="submission" date="2019-02" db="EMBL/GenBank/DDBJ databases">
        <title>Isolation and identification of novel species under the genus Muribaculum.</title>
        <authorList>
            <person name="Miyake S."/>
            <person name="Ding Y."/>
            <person name="Low A."/>
            <person name="Soh M."/>
            <person name="Seedorf H."/>
        </authorList>
    </citation>
    <scope>NUCLEOTIDE SEQUENCE [LARGE SCALE GENOMIC DNA]</scope>
    <source>
        <strain evidence="15">H5</strain>
    </source>
</reference>
<evidence type="ECO:0000256" key="9">
    <source>
        <dbReference type="ARBA" id="ARBA00031642"/>
    </source>
</evidence>
<evidence type="ECO:0000256" key="7">
    <source>
        <dbReference type="ARBA" id="ARBA00022801"/>
    </source>
</evidence>
<comment type="subcellular location">
    <subcellularLocation>
        <location evidence="1">Membrane</location>
    </subcellularLocation>
</comment>
<evidence type="ECO:0000256" key="12">
    <source>
        <dbReference type="ARBA" id="ARBA00043691"/>
    </source>
</evidence>